<name>A0ABT1IIL2_9PSEU</name>
<evidence type="ECO:0000313" key="2">
    <source>
        <dbReference type="EMBL" id="MCP2272499.1"/>
    </source>
</evidence>
<proteinExistence type="predicted"/>
<gene>
    <name evidence="2" type="ORF">LV75_005025</name>
</gene>
<dbReference type="EMBL" id="JAMTCO010000012">
    <property type="protein sequence ID" value="MCP2272499.1"/>
    <property type="molecule type" value="Genomic_DNA"/>
</dbReference>
<dbReference type="RefSeq" id="WP_253889401.1">
    <property type="nucleotide sequence ID" value="NZ_BAAAVB010000001.1"/>
</dbReference>
<evidence type="ECO:0008006" key="4">
    <source>
        <dbReference type="Google" id="ProtNLM"/>
    </source>
</evidence>
<evidence type="ECO:0000313" key="3">
    <source>
        <dbReference type="Proteomes" id="UP001205185"/>
    </source>
</evidence>
<organism evidence="2 3">
    <name type="scientific">Actinokineospora diospyrosa</name>
    <dbReference type="NCBI Taxonomy" id="103728"/>
    <lineage>
        <taxon>Bacteria</taxon>
        <taxon>Bacillati</taxon>
        <taxon>Actinomycetota</taxon>
        <taxon>Actinomycetes</taxon>
        <taxon>Pseudonocardiales</taxon>
        <taxon>Pseudonocardiaceae</taxon>
        <taxon>Actinokineospora</taxon>
    </lineage>
</organism>
<reference evidence="2 3" key="1">
    <citation type="submission" date="2022-06" db="EMBL/GenBank/DDBJ databases">
        <title>Genomic Encyclopedia of Archaeal and Bacterial Type Strains, Phase II (KMG-II): from individual species to whole genera.</title>
        <authorList>
            <person name="Goeker M."/>
        </authorList>
    </citation>
    <scope>NUCLEOTIDE SEQUENCE [LARGE SCALE GENOMIC DNA]</scope>
    <source>
        <strain evidence="2 3">DSM 44255</strain>
    </source>
</reference>
<feature type="transmembrane region" description="Helical" evidence="1">
    <location>
        <begin position="174"/>
        <end position="196"/>
    </location>
</feature>
<comment type="caution">
    <text evidence="2">The sequence shown here is derived from an EMBL/GenBank/DDBJ whole genome shotgun (WGS) entry which is preliminary data.</text>
</comment>
<protein>
    <recommendedName>
        <fullName evidence="4">Capsular polysaccharide biosynthesis protein</fullName>
    </recommendedName>
</protein>
<keyword evidence="3" id="KW-1185">Reference proteome</keyword>
<keyword evidence="1" id="KW-0472">Membrane</keyword>
<accession>A0ABT1IIL2</accession>
<sequence length="208" mass="22403">MYFGKFFALLVRRWLVVVPLLLIALVGAGYAYVSTPLGYQWTGTVVMLAPKDGRIVRPPSQLEQTNALLAFAPTLSTITIMLIEETAVSAGKLVTQPKDAVVITREGPFMTAKVEGATQARAKELGRLAFDLIRNSLDDKQRSLGAPPSTWVTVSVVAAPEEPEKLPKAKITKVGGILAGGGLLALFSAVAVESVADYRRRKRLRAVT</sequence>
<keyword evidence="1" id="KW-0812">Transmembrane</keyword>
<keyword evidence="1" id="KW-1133">Transmembrane helix</keyword>
<evidence type="ECO:0000256" key="1">
    <source>
        <dbReference type="SAM" id="Phobius"/>
    </source>
</evidence>
<dbReference type="Proteomes" id="UP001205185">
    <property type="component" value="Unassembled WGS sequence"/>
</dbReference>